<dbReference type="HOGENOM" id="CLU_062658_5_1_9"/>
<protein>
    <submittedName>
        <fullName evidence="4">NUDIX hydrolase</fullName>
    </submittedName>
</protein>
<evidence type="ECO:0000256" key="2">
    <source>
        <dbReference type="ARBA" id="ARBA00022801"/>
    </source>
</evidence>
<dbReference type="PROSITE" id="PS51462">
    <property type="entry name" value="NUDIX"/>
    <property type="match status" value="1"/>
</dbReference>
<dbReference type="InterPro" id="IPR000086">
    <property type="entry name" value="NUDIX_hydrolase_dom"/>
</dbReference>
<dbReference type="RefSeq" id="WP_015757262.1">
    <property type="nucleotide sequence ID" value="NC_013216.1"/>
</dbReference>
<accession>C8VWX5</accession>
<dbReference type="GO" id="GO:0016787">
    <property type="term" value="F:hydrolase activity"/>
    <property type="evidence" value="ECO:0007669"/>
    <property type="project" value="UniProtKB-KW"/>
</dbReference>
<dbReference type="FunFam" id="3.90.79.10:FF:000024">
    <property type="entry name" value="ADP-ribose pyrophosphatase"/>
    <property type="match status" value="1"/>
</dbReference>
<dbReference type="PROSITE" id="PS00893">
    <property type="entry name" value="NUDIX_BOX"/>
    <property type="match status" value="1"/>
</dbReference>
<sequence length="177" mass="19967">MSDLAEKTLESKVVYQGKVLSLRLDEVALPNGSTSKREVVEHAGAVTVIAITNDQKVLLVRQFRYSVGEVMLELPAGGLKRGEEPLICAKRELKEETGWEAEEWRELPSFFTTPGFTNEKMYLFLARNLTYTGQDLDEDEFIQVISVPLQNTLDMVRRGEIRDAKSIVGILLAESYK</sequence>
<keyword evidence="5" id="KW-1185">Reference proteome</keyword>
<evidence type="ECO:0000313" key="5">
    <source>
        <dbReference type="Proteomes" id="UP000002217"/>
    </source>
</evidence>
<dbReference type="InterPro" id="IPR020084">
    <property type="entry name" value="NUDIX_hydrolase_CS"/>
</dbReference>
<organism evidence="4 5">
    <name type="scientific">Desulfofarcimen acetoxidans (strain ATCC 49208 / DSM 771 / KCTC 5769 / VKM B-1644 / 5575)</name>
    <name type="common">Desulfotomaculum acetoxidans</name>
    <dbReference type="NCBI Taxonomy" id="485916"/>
    <lineage>
        <taxon>Bacteria</taxon>
        <taxon>Bacillati</taxon>
        <taxon>Bacillota</taxon>
        <taxon>Clostridia</taxon>
        <taxon>Eubacteriales</taxon>
        <taxon>Peptococcaceae</taxon>
        <taxon>Desulfofarcimen</taxon>
    </lineage>
</organism>
<comment type="cofactor">
    <cofactor evidence="1">
        <name>Mg(2+)</name>
        <dbReference type="ChEBI" id="CHEBI:18420"/>
    </cofactor>
</comment>
<dbReference type="PANTHER" id="PTHR11839:SF18">
    <property type="entry name" value="NUDIX HYDROLASE DOMAIN-CONTAINING PROTEIN"/>
    <property type="match status" value="1"/>
</dbReference>
<dbReference type="Gene3D" id="3.90.79.10">
    <property type="entry name" value="Nucleoside Triphosphate Pyrophosphohydrolase"/>
    <property type="match status" value="1"/>
</dbReference>
<reference evidence="4 5" key="1">
    <citation type="journal article" date="2009" name="Stand. Genomic Sci.">
        <title>Complete genome sequence of Desulfotomaculum acetoxidans type strain (5575).</title>
        <authorList>
            <person name="Spring S."/>
            <person name="Lapidus A."/>
            <person name="Schroder M."/>
            <person name="Gleim D."/>
            <person name="Sims D."/>
            <person name="Meincke L."/>
            <person name="Glavina Del Rio T."/>
            <person name="Tice H."/>
            <person name="Copeland A."/>
            <person name="Cheng J.F."/>
            <person name="Lucas S."/>
            <person name="Chen F."/>
            <person name="Nolan M."/>
            <person name="Bruce D."/>
            <person name="Goodwin L."/>
            <person name="Pitluck S."/>
            <person name="Ivanova N."/>
            <person name="Mavromatis K."/>
            <person name="Mikhailova N."/>
            <person name="Pati A."/>
            <person name="Chen A."/>
            <person name="Palaniappan K."/>
            <person name="Land M."/>
            <person name="Hauser L."/>
            <person name="Chang Y.J."/>
            <person name="Jeffries C.D."/>
            <person name="Chain P."/>
            <person name="Saunders E."/>
            <person name="Brettin T."/>
            <person name="Detter J.C."/>
            <person name="Goker M."/>
            <person name="Bristow J."/>
            <person name="Eisen J.A."/>
            <person name="Markowitz V."/>
            <person name="Hugenholtz P."/>
            <person name="Kyrpides N.C."/>
            <person name="Klenk H.P."/>
            <person name="Han C."/>
        </authorList>
    </citation>
    <scope>NUCLEOTIDE SEQUENCE [LARGE SCALE GENOMIC DNA]</scope>
    <source>
        <strain evidence="5">ATCC 49208 / DSM 771 / VKM B-1644</strain>
    </source>
</reference>
<dbReference type="Pfam" id="PF00293">
    <property type="entry name" value="NUDIX"/>
    <property type="match status" value="1"/>
</dbReference>
<dbReference type="KEGG" id="dae:Dtox_1694"/>
<feature type="domain" description="Nudix hydrolase" evidence="3">
    <location>
        <begin position="40"/>
        <end position="169"/>
    </location>
</feature>
<dbReference type="AlphaFoldDB" id="C8VWX5"/>
<dbReference type="GO" id="GO:0006753">
    <property type="term" value="P:nucleoside phosphate metabolic process"/>
    <property type="evidence" value="ECO:0007669"/>
    <property type="project" value="TreeGrafter"/>
</dbReference>
<dbReference type="OrthoDB" id="9806150at2"/>
<dbReference type="Proteomes" id="UP000002217">
    <property type="component" value="Chromosome"/>
</dbReference>
<dbReference type="EMBL" id="CP001720">
    <property type="protein sequence ID" value="ACV62551.1"/>
    <property type="molecule type" value="Genomic_DNA"/>
</dbReference>
<keyword evidence="2 4" id="KW-0378">Hydrolase</keyword>
<dbReference type="SUPFAM" id="SSF55811">
    <property type="entry name" value="Nudix"/>
    <property type="match status" value="1"/>
</dbReference>
<dbReference type="STRING" id="485916.Dtox_1694"/>
<dbReference type="GO" id="GO:0005829">
    <property type="term" value="C:cytosol"/>
    <property type="evidence" value="ECO:0007669"/>
    <property type="project" value="TreeGrafter"/>
</dbReference>
<evidence type="ECO:0000259" key="3">
    <source>
        <dbReference type="PROSITE" id="PS51462"/>
    </source>
</evidence>
<dbReference type="InterPro" id="IPR015797">
    <property type="entry name" value="NUDIX_hydrolase-like_dom_sf"/>
</dbReference>
<proteinExistence type="predicted"/>
<dbReference type="PANTHER" id="PTHR11839">
    <property type="entry name" value="UDP/ADP-SUGAR PYROPHOSPHATASE"/>
    <property type="match status" value="1"/>
</dbReference>
<evidence type="ECO:0000256" key="1">
    <source>
        <dbReference type="ARBA" id="ARBA00001946"/>
    </source>
</evidence>
<name>C8VWX5_DESAS</name>
<gene>
    <name evidence="4" type="ordered locus">Dtox_1694</name>
</gene>
<dbReference type="eggNOG" id="COG0494">
    <property type="taxonomic scope" value="Bacteria"/>
</dbReference>
<evidence type="ECO:0000313" key="4">
    <source>
        <dbReference type="EMBL" id="ACV62551.1"/>
    </source>
</evidence>
<dbReference type="GO" id="GO:0019693">
    <property type="term" value="P:ribose phosphate metabolic process"/>
    <property type="evidence" value="ECO:0007669"/>
    <property type="project" value="TreeGrafter"/>
</dbReference>